<dbReference type="PROSITE" id="PS51066">
    <property type="entry name" value="ZF_FPG_2"/>
    <property type="match status" value="1"/>
</dbReference>
<comment type="function">
    <text evidence="15">Involved in base excision repair of DNA damaged by oxidation or by mutagenic agents. Acts as DNA glycosylase that recognizes and removes damaged bases. Has a preference for oxidized purines, such as 7,8-dihydro-8-oxoguanine (8-oxoG). Has AP (apurinic/apyrimidinic) lyase activity and introduces nicks in the DNA strand. Cleaves the DNA backbone by beta-delta elimination to generate a single-strand break at the site of the removed base with both 3'- and 5'-phosphates.</text>
</comment>
<evidence type="ECO:0000256" key="9">
    <source>
        <dbReference type="ARBA" id="ARBA00023125"/>
    </source>
</evidence>
<dbReference type="HAMAP" id="MF_00103">
    <property type="entry name" value="Fapy_DNA_glycosyl"/>
    <property type="match status" value="1"/>
</dbReference>
<dbReference type="InterPro" id="IPR012319">
    <property type="entry name" value="FPG_cat"/>
</dbReference>
<dbReference type="GO" id="GO:0003684">
    <property type="term" value="F:damaged DNA binding"/>
    <property type="evidence" value="ECO:0007669"/>
    <property type="project" value="InterPro"/>
</dbReference>
<reference evidence="18" key="2">
    <citation type="journal article" date="2021" name="PeerJ">
        <title>Extensive microbial diversity within the chicken gut microbiome revealed by metagenomics and culture.</title>
        <authorList>
            <person name="Gilroy R."/>
            <person name="Ravi A."/>
            <person name="Getino M."/>
            <person name="Pursley I."/>
            <person name="Horton D.L."/>
            <person name="Alikhan N.F."/>
            <person name="Baker D."/>
            <person name="Gharbi K."/>
            <person name="Hall N."/>
            <person name="Watson M."/>
            <person name="Adriaenssens E.M."/>
            <person name="Foster-Nyarko E."/>
            <person name="Jarju S."/>
            <person name="Secka A."/>
            <person name="Antonio M."/>
            <person name="Oren A."/>
            <person name="Chaudhuri R.R."/>
            <person name="La Ragione R."/>
            <person name="Hildebrand F."/>
            <person name="Pallen M.J."/>
        </authorList>
    </citation>
    <scope>NUCLEOTIDE SEQUENCE</scope>
    <source>
        <strain evidence="18">CHK197-8231</strain>
    </source>
</reference>
<evidence type="ECO:0000313" key="19">
    <source>
        <dbReference type="Proteomes" id="UP000824087"/>
    </source>
</evidence>
<reference evidence="18" key="1">
    <citation type="submission" date="2020-10" db="EMBL/GenBank/DDBJ databases">
        <authorList>
            <person name="Gilroy R."/>
        </authorList>
    </citation>
    <scope>NUCLEOTIDE SEQUENCE</scope>
    <source>
        <strain evidence="18">CHK197-8231</strain>
    </source>
</reference>
<dbReference type="SUPFAM" id="SSF46946">
    <property type="entry name" value="S13-like H2TH domain"/>
    <property type="match status" value="1"/>
</dbReference>
<dbReference type="PROSITE" id="PS51068">
    <property type="entry name" value="FPG_CAT"/>
    <property type="match status" value="1"/>
</dbReference>
<proteinExistence type="inferred from homology"/>
<evidence type="ECO:0000256" key="1">
    <source>
        <dbReference type="ARBA" id="ARBA00001668"/>
    </source>
</evidence>
<evidence type="ECO:0000259" key="16">
    <source>
        <dbReference type="PROSITE" id="PS51066"/>
    </source>
</evidence>
<protein>
    <recommendedName>
        <fullName evidence="15">Formamidopyrimidine-DNA glycosylase</fullName>
        <shortName evidence="15">Fapy-DNA glycosylase</shortName>
        <ecNumber evidence="15">3.2.2.23</ecNumber>
    </recommendedName>
    <alternativeName>
        <fullName evidence="15">DNA-(apurinic or apyrimidinic site) lyase MutM</fullName>
        <shortName evidence="15">AP lyase MutM</shortName>
        <ecNumber evidence="15">4.2.99.18</ecNumber>
    </alternativeName>
</protein>
<feature type="binding site" evidence="15">
    <location>
        <position position="154"/>
    </location>
    <ligand>
        <name>DNA</name>
        <dbReference type="ChEBI" id="CHEBI:16991"/>
    </ligand>
</feature>
<comment type="cofactor">
    <cofactor evidence="15">
        <name>Zn(2+)</name>
        <dbReference type="ChEBI" id="CHEBI:29105"/>
    </cofactor>
    <text evidence="15">Binds 1 zinc ion per subunit.</text>
</comment>
<dbReference type="SMART" id="SM01232">
    <property type="entry name" value="H2TH"/>
    <property type="match status" value="1"/>
</dbReference>
<dbReference type="InterPro" id="IPR010979">
    <property type="entry name" value="Ribosomal_uS13-like_H2TH"/>
</dbReference>
<keyword evidence="9 15" id="KW-0238">DNA-binding</keyword>
<keyword evidence="4 15" id="KW-0479">Metal-binding</keyword>
<evidence type="ECO:0000256" key="11">
    <source>
        <dbReference type="ARBA" id="ARBA00023239"/>
    </source>
</evidence>
<keyword evidence="13 15" id="KW-0326">Glycosidase</keyword>
<feature type="binding site" evidence="15">
    <location>
        <position position="92"/>
    </location>
    <ligand>
        <name>DNA</name>
        <dbReference type="ChEBI" id="CHEBI:16991"/>
    </ligand>
</feature>
<comment type="catalytic activity">
    <reaction evidence="14 15">
        <text>2'-deoxyribonucleotide-(2'-deoxyribose 5'-phosphate)-2'-deoxyribonucleotide-DNA = a 3'-end 2'-deoxyribonucleotide-(2,3-dehydro-2,3-deoxyribose 5'-phosphate)-DNA + a 5'-end 5'-phospho-2'-deoxyribonucleoside-DNA + H(+)</text>
        <dbReference type="Rhea" id="RHEA:66592"/>
        <dbReference type="Rhea" id="RHEA-COMP:13180"/>
        <dbReference type="Rhea" id="RHEA-COMP:16897"/>
        <dbReference type="Rhea" id="RHEA-COMP:17067"/>
        <dbReference type="ChEBI" id="CHEBI:15378"/>
        <dbReference type="ChEBI" id="CHEBI:136412"/>
        <dbReference type="ChEBI" id="CHEBI:157695"/>
        <dbReference type="ChEBI" id="CHEBI:167181"/>
        <dbReference type="EC" id="4.2.99.18"/>
    </reaction>
</comment>
<comment type="similarity">
    <text evidence="2 15">Belongs to the FPG family.</text>
</comment>
<dbReference type="PROSITE" id="PS01242">
    <property type="entry name" value="ZF_FPG_1"/>
    <property type="match status" value="1"/>
</dbReference>
<dbReference type="SMART" id="SM00898">
    <property type="entry name" value="Fapy_DNA_glyco"/>
    <property type="match status" value="1"/>
</dbReference>
<dbReference type="GO" id="GO:0003690">
    <property type="term" value="F:double-stranded DNA binding"/>
    <property type="evidence" value="ECO:0007669"/>
    <property type="project" value="UniProtKB-ARBA"/>
</dbReference>
<dbReference type="PANTHER" id="PTHR22993">
    <property type="entry name" value="FORMAMIDOPYRIMIDINE-DNA GLYCOSYLASE"/>
    <property type="match status" value="1"/>
</dbReference>
<keyword evidence="8 15" id="KW-0862">Zinc</keyword>
<comment type="subunit">
    <text evidence="3 15">Monomer.</text>
</comment>
<dbReference type="EC" id="3.2.2.23" evidence="15"/>
<evidence type="ECO:0000256" key="4">
    <source>
        <dbReference type="ARBA" id="ARBA00022723"/>
    </source>
</evidence>
<dbReference type="Pfam" id="PF01149">
    <property type="entry name" value="Fapy_DNA_glyco"/>
    <property type="match status" value="1"/>
</dbReference>
<feature type="active site" description="Proton donor; for beta-elimination activity" evidence="15">
    <location>
        <position position="59"/>
    </location>
</feature>
<dbReference type="NCBIfam" id="TIGR00577">
    <property type="entry name" value="fpg"/>
    <property type="match status" value="1"/>
</dbReference>
<evidence type="ECO:0000256" key="2">
    <source>
        <dbReference type="ARBA" id="ARBA00009409"/>
    </source>
</evidence>
<evidence type="ECO:0000259" key="17">
    <source>
        <dbReference type="PROSITE" id="PS51068"/>
    </source>
</evidence>
<dbReference type="Gene3D" id="1.10.8.50">
    <property type="match status" value="1"/>
</dbReference>
<dbReference type="GO" id="GO:0140078">
    <property type="term" value="F:class I DNA-(apurinic or apyrimidinic site) endonuclease activity"/>
    <property type="evidence" value="ECO:0007669"/>
    <property type="project" value="UniProtKB-EC"/>
</dbReference>
<dbReference type="InterPro" id="IPR015886">
    <property type="entry name" value="H2TH_FPG"/>
</dbReference>
<gene>
    <name evidence="15 18" type="primary">mutM</name>
    <name evidence="15" type="synonym">fpg</name>
    <name evidence="18" type="ORF">IAD49_05395</name>
</gene>
<sequence length="275" mass="31840">MPELPEVETVKNILKTKVLGKEITDVIVSYPNIIAHPSVIEFQKKIKSQTICDIQRRGKWLLFILNDDVLLSHLRMEGKYNLKNKNEPRTKHEHVSFLFSDGTELRYHDTRKFGRMYLYSKDEVMHVEPLLSLGLEPWDENLTESYLKERLSKKAIPIKTALLDQTIITGIGNIYDDEILFLSHIHPKTKSNALSKKQLHTIIEMTRFVLQKAIEQGGTTIRSFEASEGVHGRFQHELSIHGQSECPICHKPVVKEFIGGRGTYYCKYCQKKTYK</sequence>
<dbReference type="GO" id="GO:0034039">
    <property type="term" value="F:8-oxo-7,8-dihydroguanine DNA N-glycosylase activity"/>
    <property type="evidence" value="ECO:0007669"/>
    <property type="project" value="TreeGrafter"/>
</dbReference>
<evidence type="ECO:0000256" key="7">
    <source>
        <dbReference type="ARBA" id="ARBA00022801"/>
    </source>
</evidence>
<dbReference type="EC" id="4.2.99.18" evidence="15"/>
<evidence type="ECO:0000256" key="3">
    <source>
        <dbReference type="ARBA" id="ARBA00011245"/>
    </source>
</evidence>
<evidence type="ECO:0000256" key="13">
    <source>
        <dbReference type="ARBA" id="ARBA00023295"/>
    </source>
</evidence>
<dbReference type="Gene3D" id="3.20.190.10">
    <property type="entry name" value="MutM-like, N-terminal"/>
    <property type="match status" value="1"/>
</dbReference>
<dbReference type="GO" id="GO:0008270">
    <property type="term" value="F:zinc ion binding"/>
    <property type="evidence" value="ECO:0007669"/>
    <property type="project" value="UniProtKB-UniRule"/>
</dbReference>
<name>A0A9D1HWM6_9BACT</name>
<keyword evidence="5 15" id="KW-0227">DNA damage</keyword>
<dbReference type="SUPFAM" id="SSF81624">
    <property type="entry name" value="N-terminal domain of MutM-like DNA repair proteins"/>
    <property type="match status" value="1"/>
</dbReference>
<evidence type="ECO:0000256" key="8">
    <source>
        <dbReference type="ARBA" id="ARBA00022833"/>
    </source>
</evidence>
<dbReference type="InterPro" id="IPR020629">
    <property type="entry name" value="FPG_Glyclase"/>
</dbReference>
<dbReference type="FunFam" id="1.10.8.50:FF:000003">
    <property type="entry name" value="Formamidopyrimidine-DNA glycosylase"/>
    <property type="match status" value="1"/>
</dbReference>
<feature type="active site" description="Proton donor; for delta-elimination activity" evidence="15">
    <location>
        <position position="261"/>
    </location>
</feature>
<comment type="catalytic activity">
    <reaction evidence="1 15">
        <text>Hydrolysis of DNA containing ring-opened 7-methylguanine residues, releasing 2,6-diamino-4-hydroxy-5-(N-methyl)formamidopyrimidine.</text>
        <dbReference type="EC" id="3.2.2.23"/>
    </reaction>
</comment>
<evidence type="ECO:0000256" key="15">
    <source>
        <dbReference type="HAMAP-Rule" id="MF_00103"/>
    </source>
</evidence>
<evidence type="ECO:0000256" key="10">
    <source>
        <dbReference type="ARBA" id="ARBA00023204"/>
    </source>
</evidence>
<dbReference type="PANTHER" id="PTHR22993:SF9">
    <property type="entry name" value="FORMAMIDOPYRIMIDINE-DNA GLYCOSYLASE"/>
    <property type="match status" value="1"/>
</dbReference>
<dbReference type="SUPFAM" id="SSF57716">
    <property type="entry name" value="Glucocorticoid receptor-like (DNA-binding domain)"/>
    <property type="match status" value="1"/>
</dbReference>
<dbReference type="AlphaFoldDB" id="A0A9D1HWM6"/>
<feature type="binding site" evidence="15">
    <location>
        <position position="111"/>
    </location>
    <ligand>
        <name>DNA</name>
        <dbReference type="ChEBI" id="CHEBI:16991"/>
    </ligand>
</feature>
<dbReference type="NCBIfam" id="NF002211">
    <property type="entry name" value="PRK01103.1"/>
    <property type="match status" value="1"/>
</dbReference>
<dbReference type="GO" id="GO:0006284">
    <property type="term" value="P:base-excision repair"/>
    <property type="evidence" value="ECO:0007669"/>
    <property type="project" value="InterPro"/>
</dbReference>
<feature type="active site" description="Schiff-base intermediate with DNA" evidence="15">
    <location>
        <position position="2"/>
    </location>
</feature>
<keyword evidence="12 15" id="KW-0511">Multifunctional enzyme</keyword>
<evidence type="ECO:0000256" key="6">
    <source>
        <dbReference type="ARBA" id="ARBA00022771"/>
    </source>
</evidence>
<comment type="caution">
    <text evidence="18">The sequence shown here is derived from an EMBL/GenBank/DDBJ whole genome shotgun (WGS) entry which is preliminary data.</text>
</comment>
<dbReference type="FunFam" id="3.20.190.10:FF:000001">
    <property type="entry name" value="Formamidopyrimidine-DNA glycosylase"/>
    <property type="match status" value="1"/>
</dbReference>
<dbReference type="EMBL" id="DVML01000032">
    <property type="protein sequence ID" value="HIU22998.1"/>
    <property type="molecule type" value="Genomic_DNA"/>
</dbReference>
<keyword evidence="11 15" id="KW-0456">Lyase</keyword>
<feature type="domain" description="FPG-type" evidence="16">
    <location>
        <begin position="239"/>
        <end position="271"/>
    </location>
</feature>
<dbReference type="InterPro" id="IPR035937">
    <property type="entry name" value="FPG_N"/>
</dbReference>
<dbReference type="InterPro" id="IPR000214">
    <property type="entry name" value="Znf_DNA_glyclase/AP_lyase"/>
</dbReference>
<accession>A0A9D1HWM6</accession>
<organism evidence="18 19">
    <name type="scientific">Candidatus Fimihabitans intestinipullorum</name>
    <dbReference type="NCBI Taxonomy" id="2840820"/>
    <lineage>
        <taxon>Bacteria</taxon>
        <taxon>Bacillati</taxon>
        <taxon>Mycoplasmatota</taxon>
        <taxon>Mycoplasmatota incertae sedis</taxon>
        <taxon>Candidatus Fimihabitans</taxon>
    </lineage>
</organism>
<evidence type="ECO:0000313" key="18">
    <source>
        <dbReference type="EMBL" id="HIU22998.1"/>
    </source>
</evidence>
<keyword evidence="10 15" id="KW-0234">DNA repair</keyword>
<evidence type="ECO:0000256" key="14">
    <source>
        <dbReference type="ARBA" id="ARBA00044632"/>
    </source>
</evidence>
<dbReference type="InterPro" id="IPR015887">
    <property type="entry name" value="DNA_glyclase_Znf_dom_DNA_BS"/>
</dbReference>
<evidence type="ECO:0000256" key="5">
    <source>
        <dbReference type="ARBA" id="ARBA00022763"/>
    </source>
</evidence>
<evidence type="ECO:0000256" key="12">
    <source>
        <dbReference type="ARBA" id="ARBA00023268"/>
    </source>
</evidence>
<dbReference type="Proteomes" id="UP000824087">
    <property type="component" value="Unassembled WGS sequence"/>
</dbReference>
<feature type="domain" description="Formamidopyrimidine-DNA glycosylase catalytic" evidence="17">
    <location>
        <begin position="2"/>
        <end position="114"/>
    </location>
</feature>
<keyword evidence="7 15" id="KW-0378">Hydrolase</keyword>
<dbReference type="Pfam" id="PF06831">
    <property type="entry name" value="H2TH"/>
    <property type="match status" value="1"/>
</dbReference>
<keyword evidence="6 15" id="KW-0863">Zinc-finger</keyword>
<dbReference type="CDD" id="cd08966">
    <property type="entry name" value="EcFpg-like_N"/>
    <property type="match status" value="1"/>
</dbReference>
<feature type="active site" description="Proton donor" evidence="15">
    <location>
        <position position="3"/>
    </location>
</feature>